<protein>
    <submittedName>
        <fullName evidence="2">Putative general secretion pathway protein G</fullName>
    </submittedName>
</protein>
<organism evidence="2">
    <name type="scientific">Magnetococcus massalia (strain MO-1)</name>
    <dbReference type="NCBI Taxonomy" id="451514"/>
    <lineage>
        <taxon>Bacteria</taxon>
        <taxon>Pseudomonadati</taxon>
        <taxon>Pseudomonadota</taxon>
        <taxon>Magnetococcia</taxon>
        <taxon>Magnetococcales</taxon>
        <taxon>Magnetococcaceae</taxon>
        <taxon>Magnetococcus</taxon>
    </lineage>
</organism>
<dbReference type="Pfam" id="PF08334">
    <property type="entry name" value="T2SSG"/>
    <property type="match status" value="1"/>
</dbReference>
<proteinExistence type="predicted"/>
<feature type="domain" description="Type II secretion system protein GspG C-terminal" evidence="1">
    <location>
        <begin position="22"/>
        <end position="127"/>
    </location>
</feature>
<dbReference type="NCBIfam" id="TIGR01710">
    <property type="entry name" value="typeII_sec_gspG"/>
    <property type="match status" value="1"/>
</dbReference>
<evidence type="ECO:0000313" key="2">
    <source>
        <dbReference type="EMBL" id="CRH05419.1"/>
    </source>
</evidence>
<dbReference type="Gene3D" id="3.30.700.10">
    <property type="entry name" value="Glycoprotein, Type 4 Pilin"/>
    <property type="match status" value="1"/>
</dbReference>
<dbReference type="InterPro" id="IPR010054">
    <property type="entry name" value="Type2_sec_GspG"/>
</dbReference>
<reference evidence="2" key="1">
    <citation type="submission" date="2015-04" db="EMBL/GenBank/DDBJ databases">
        <authorList>
            <person name="Syromyatnikov M.Y."/>
            <person name="Popov V.N."/>
        </authorList>
    </citation>
    <scope>NUCLEOTIDE SEQUENCE</scope>
    <source>
        <strain evidence="2">MO-1</strain>
    </source>
</reference>
<evidence type="ECO:0000259" key="1">
    <source>
        <dbReference type="Pfam" id="PF08334"/>
    </source>
</evidence>
<dbReference type="GO" id="GO:0015628">
    <property type="term" value="P:protein secretion by the type II secretion system"/>
    <property type="evidence" value="ECO:0007669"/>
    <property type="project" value="InterPro"/>
</dbReference>
<accession>A0A1S7LH70</accession>
<dbReference type="EMBL" id="LO017727">
    <property type="protein sequence ID" value="CRH05419.1"/>
    <property type="molecule type" value="Genomic_DNA"/>
</dbReference>
<dbReference type="GO" id="GO:0015627">
    <property type="term" value="C:type II protein secretion system complex"/>
    <property type="evidence" value="ECO:0007669"/>
    <property type="project" value="InterPro"/>
</dbReference>
<gene>
    <name evidence="2" type="ORF">MAGMO_1226</name>
</gene>
<dbReference type="InterPro" id="IPR013545">
    <property type="entry name" value="T2SS_protein-GspG_C"/>
</dbReference>
<dbReference type="InterPro" id="IPR045584">
    <property type="entry name" value="Pilin-like"/>
</dbReference>
<dbReference type="AlphaFoldDB" id="A0A1S7LH70"/>
<dbReference type="SUPFAM" id="SSF54523">
    <property type="entry name" value="Pili subunits"/>
    <property type="match status" value="1"/>
</dbReference>
<sequence>MVEILIILLLIGVGGFLAAGSLFDKGDEASVQQAKLQLETITEQLKLMRENTSRLPTSEEGLLSLANRPEKMKNWAGPYIKKSQLMDPWGTPFVYRYPGMNGEYDLFSMGSDRQEGGSGDAEDITNW</sequence>
<name>A0A1S7LH70_MAGMO</name>